<keyword evidence="3" id="KW-1185">Reference proteome</keyword>
<reference evidence="2 3" key="1">
    <citation type="submission" date="2018-08" db="EMBL/GenBank/DDBJ databases">
        <title>Genomic investigation of the strawberry pathogen Phytophthora fragariae indicates pathogenicity is determined by transcriptional variation in three key races.</title>
        <authorList>
            <person name="Adams T.M."/>
            <person name="Armitage A.D."/>
            <person name="Sobczyk M.K."/>
            <person name="Bates H.J."/>
            <person name="Dunwell J.M."/>
            <person name="Nellist C.F."/>
            <person name="Harrison R.J."/>
        </authorList>
    </citation>
    <scope>NUCLEOTIDE SEQUENCE [LARGE SCALE GENOMIC DNA]</scope>
    <source>
        <strain evidence="2 3">SCRP333</strain>
    </source>
</reference>
<accession>A0A6A4DUW1</accession>
<protein>
    <submittedName>
        <fullName evidence="2">Uncharacterized protein</fullName>
    </submittedName>
</protein>
<feature type="compositionally biased region" description="Low complexity" evidence="1">
    <location>
        <begin position="462"/>
        <end position="500"/>
    </location>
</feature>
<feature type="compositionally biased region" description="Low complexity" evidence="1">
    <location>
        <begin position="521"/>
        <end position="534"/>
    </location>
</feature>
<gene>
    <name evidence="2" type="ORF">PR003_g19182</name>
</gene>
<comment type="caution">
    <text evidence="2">The sequence shown here is derived from an EMBL/GenBank/DDBJ whole genome shotgun (WGS) entry which is preliminary data.</text>
</comment>
<organism evidence="2 3">
    <name type="scientific">Phytophthora rubi</name>
    <dbReference type="NCBI Taxonomy" id="129364"/>
    <lineage>
        <taxon>Eukaryota</taxon>
        <taxon>Sar</taxon>
        <taxon>Stramenopiles</taxon>
        <taxon>Oomycota</taxon>
        <taxon>Peronosporomycetes</taxon>
        <taxon>Peronosporales</taxon>
        <taxon>Peronosporaceae</taxon>
        <taxon>Phytophthora</taxon>
    </lineage>
</organism>
<feature type="non-terminal residue" evidence="2">
    <location>
        <position position="1"/>
    </location>
</feature>
<dbReference type="EMBL" id="QXFT01001595">
    <property type="protein sequence ID" value="KAE9314671.1"/>
    <property type="molecule type" value="Genomic_DNA"/>
</dbReference>
<feature type="region of interest" description="Disordered" evidence="1">
    <location>
        <begin position="155"/>
        <end position="181"/>
    </location>
</feature>
<feature type="compositionally biased region" description="Gly residues" evidence="1">
    <location>
        <begin position="587"/>
        <end position="596"/>
    </location>
</feature>
<sequence length="743" mass="79034">SEDAAAEQYHALQDQFAASQALVTVLTAQLAAAPPSASSASLAQLFAVQGERDDLRVQFAAAQAAFPPVQARLDAVVAERDLAQQAVGLAERQRDDAFAERDRHRRTLVIVEQERDGAVDMRDQAPRASVTLRRQRDAAVAERDQARQASAILEQQHAATVEEPRVARDSLSQSHTEVESAPRLNAPLQDDLRRVNALFVAHAEELRRGTTRIHELEGTVATASTLRVAAESEMARAQASELQATSRSALYRAGWLCMRPASERRREAVDAHVRRLSIRLPELEEERDLAVRERDERAVAWRRKLREARRGREMAQRVRDELAGIVMSVGGQIDTVDLVRRLKATFTAEVNAAIPLPPADPSQTAALATPVGPVPVVPTSGSGESSTTPVGGSASSLVPSPAASSVPASPSSTASLSPTTSGLCRPRRGGSSRSGSQLRSSSPSRAASVSSAHSPPRRRSQRLSTVADTAASDSAAAQTSPATSSSAAAATAAQASEDAALFGSESSDSDIQPRPKRQRLRLYGSRSRSSAHSPPRSRPRSRSRSPSVSSARSVGSAGSARSTSVSLTHSSGSAVPCLSASLSRSGRGSGDSGGSSGDESSSPSSSRSLASNSAPSGSAGNASAAPFFAPPAPETANWNRALLTLANVEALYATRPWRYLAQAVEAPLFAPDNAAFRPFSRRLRRHLESWAQAYWESTHELFVQGAAWSRWRTARNSRRSHADAHLNSVLQLAVVTGLVSTRH</sequence>
<evidence type="ECO:0000313" key="3">
    <source>
        <dbReference type="Proteomes" id="UP000434957"/>
    </source>
</evidence>
<dbReference type="Proteomes" id="UP000434957">
    <property type="component" value="Unassembled WGS sequence"/>
</dbReference>
<feature type="region of interest" description="Disordered" evidence="1">
    <location>
        <begin position="364"/>
        <end position="623"/>
    </location>
</feature>
<evidence type="ECO:0000256" key="1">
    <source>
        <dbReference type="SAM" id="MobiDB-lite"/>
    </source>
</evidence>
<dbReference type="AlphaFoldDB" id="A0A6A4DUW1"/>
<feature type="compositionally biased region" description="Low complexity" evidence="1">
    <location>
        <begin position="377"/>
        <end position="424"/>
    </location>
</feature>
<feature type="compositionally biased region" description="Low complexity" evidence="1">
    <location>
        <begin position="597"/>
        <end position="623"/>
    </location>
</feature>
<evidence type="ECO:0000313" key="2">
    <source>
        <dbReference type="EMBL" id="KAE9314671.1"/>
    </source>
</evidence>
<proteinExistence type="predicted"/>
<feature type="compositionally biased region" description="Low complexity" evidence="1">
    <location>
        <begin position="544"/>
        <end position="586"/>
    </location>
</feature>
<feature type="compositionally biased region" description="Low complexity" evidence="1">
    <location>
        <begin position="431"/>
        <end position="454"/>
    </location>
</feature>
<name>A0A6A4DUW1_9STRA</name>